<evidence type="ECO:0000313" key="3">
    <source>
        <dbReference type="EMBL" id="EOT31181.1"/>
    </source>
</evidence>
<proteinExistence type="predicted"/>
<keyword evidence="1" id="KW-0732">Signal</keyword>
<sequence>MRRNSMTEMKRHYKLYKSGSKGVAAAIITVSAGAIVLSGYATQSVSADTTSAATVQTQTDTETTGQSSTAVDDAQNVAD</sequence>
<feature type="region of interest" description="Disordered" evidence="2">
    <location>
        <begin position="56"/>
        <end position="79"/>
    </location>
</feature>
<reference evidence="3 4" key="1">
    <citation type="submission" date="2013-03" db="EMBL/GenBank/DDBJ databases">
        <title>The Genome Sequence of Enterococcus durans ATCC_6056 (Illumina only assembly).</title>
        <authorList>
            <consortium name="The Broad Institute Genomics Platform"/>
            <consortium name="The Broad Institute Genome Sequencing Center for Infectious Disease"/>
            <person name="Earl A."/>
            <person name="Russ C."/>
            <person name="Gilmore M."/>
            <person name="Surin D."/>
            <person name="Walker B."/>
            <person name="Young S."/>
            <person name="Zeng Q."/>
            <person name="Gargeya S."/>
            <person name="Fitzgerald M."/>
            <person name="Haas B."/>
            <person name="Abouelleil A."/>
            <person name="Allen A.W."/>
            <person name="Alvarado L."/>
            <person name="Arachchi H.M."/>
            <person name="Berlin A.M."/>
            <person name="Chapman S.B."/>
            <person name="Gainer-Dewar J."/>
            <person name="Goldberg J."/>
            <person name="Griggs A."/>
            <person name="Gujja S."/>
            <person name="Hansen M."/>
            <person name="Howarth C."/>
            <person name="Imamovic A."/>
            <person name="Ireland A."/>
            <person name="Larimer J."/>
            <person name="McCowan C."/>
            <person name="Murphy C."/>
            <person name="Pearson M."/>
            <person name="Poon T.W."/>
            <person name="Priest M."/>
            <person name="Roberts A."/>
            <person name="Saif S."/>
            <person name="Shea T."/>
            <person name="Sisk P."/>
            <person name="Sykes S."/>
            <person name="Wortman J."/>
            <person name="Nusbaum C."/>
            <person name="Birren B."/>
        </authorList>
    </citation>
    <scope>NUCLEOTIDE SEQUENCE [LARGE SCALE GENOMIC DNA]</scope>
    <source>
        <strain evidence="3 4">ATCC 6056</strain>
    </source>
</reference>
<gene>
    <name evidence="3" type="ORF">OMS_02284</name>
</gene>
<keyword evidence="4" id="KW-1185">Reference proteome</keyword>
<comment type="caution">
    <text evidence="3">The sequence shown here is derived from an EMBL/GenBank/DDBJ whole genome shotgun (WGS) entry which is preliminary data.</text>
</comment>
<name>A0ABN0KM12_9ENTE</name>
<dbReference type="NCBIfam" id="TIGR03715">
    <property type="entry name" value="KxYKxGKxW"/>
    <property type="match status" value="1"/>
</dbReference>
<dbReference type="Proteomes" id="UP000014210">
    <property type="component" value="Unassembled WGS sequence"/>
</dbReference>
<evidence type="ECO:0000313" key="4">
    <source>
        <dbReference type="Proteomes" id="UP000014210"/>
    </source>
</evidence>
<feature type="non-terminal residue" evidence="3">
    <location>
        <position position="79"/>
    </location>
</feature>
<organism evidence="3 4">
    <name type="scientific">Enterococcus durans ATCC 6056</name>
    <dbReference type="NCBI Taxonomy" id="1140001"/>
    <lineage>
        <taxon>Bacteria</taxon>
        <taxon>Bacillati</taxon>
        <taxon>Bacillota</taxon>
        <taxon>Bacilli</taxon>
        <taxon>Lactobacillales</taxon>
        <taxon>Enterococcaceae</taxon>
        <taxon>Enterococcus</taxon>
    </lineage>
</organism>
<dbReference type="RefSeq" id="WP_016177579.1">
    <property type="nucleotide sequence ID" value="NZ_KE136384.1"/>
</dbReference>
<protein>
    <submittedName>
        <fullName evidence="3">Uncharacterized protein</fullName>
    </submittedName>
</protein>
<dbReference type="InterPro" id="IPR022263">
    <property type="entry name" value="KxYKxGKxW"/>
</dbReference>
<feature type="compositionally biased region" description="Low complexity" evidence="2">
    <location>
        <begin position="56"/>
        <end position="70"/>
    </location>
</feature>
<evidence type="ECO:0000256" key="2">
    <source>
        <dbReference type="SAM" id="MobiDB-lite"/>
    </source>
</evidence>
<accession>A0ABN0KM12</accession>
<dbReference type="EMBL" id="AHYU01000042">
    <property type="protein sequence ID" value="EOT31181.1"/>
    <property type="molecule type" value="Genomic_DNA"/>
</dbReference>
<evidence type="ECO:0000256" key="1">
    <source>
        <dbReference type="ARBA" id="ARBA00022729"/>
    </source>
</evidence>